<protein>
    <submittedName>
        <fullName evidence="1">Uncharacterized protein</fullName>
    </submittedName>
</protein>
<organism evidence="1 2">
    <name type="scientific">Rhodovarius crocodyli</name>
    <dbReference type="NCBI Taxonomy" id="1979269"/>
    <lineage>
        <taxon>Bacteria</taxon>
        <taxon>Pseudomonadati</taxon>
        <taxon>Pseudomonadota</taxon>
        <taxon>Alphaproteobacteria</taxon>
        <taxon>Acetobacterales</taxon>
        <taxon>Roseomonadaceae</taxon>
        <taxon>Rhodovarius</taxon>
    </lineage>
</organism>
<dbReference type="AlphaFoldDB" id="A0A437MD34"/>
<proteinExistence type="predicted"/>
<keyword evidence="2" id="KW-1185">Reference proteome</keyword>
<sequence length="233" mass="24274">MPTPLTFLDFARVSAAVYDPSISSVGGFTRSNDTRRWSGFQGAIYTRANGGGFDVLVAYAGTQPTDGMGRDIVTDVGFGGNTATALSPVLGIMGWALLNHQIGCAVELLLLAQRNAPRSGRIFVCGHSLGGGLAAIVAAQTGTPAVPISSPAVTGVDGVYADYLRTRRPKITCLRIKNDPINHTGIVGDWLGRIVLLNSPRTGGDAHSIDMTQAELEPSGSFSGLGARDPFAT</sequence>
<reference evidence="1 2" key="1">
    <citation type="submission" date="2019-01" db="EMBL/GenBank/DDBJ databases">
        <authorList>
            <person name="Chen W.-M."/>
        </authorList>
    </citation>
    <scope>NUCLEOTIDE SEQUENCE [LARGE SCALE GENOMIC DNA]</scope>
    <source>
        <strain evidence="1 2">CCP-6</strain>
    </source>
</reference>
<evidence type="ECO:0000313" key="1">
    <source>
        <dbReference type="EMBL" id="RVT95559.1"/>
    </source>
</evidence>
<dbReference type="Gene3D" id="3.40.50.1820">
    <property type="entry name" value="alpha/beta hydrolase"/>
    <property type="match status" value="1"/>
</dbReference>
<comment type="caution">
    <text evidence="1">The sequence shown here is derived from an EMBL/GenBank/DDBJ whole genome shotgun (WGS) entry which is preliminary data.</text>
</comment>
<dbReference type="EMBL" id="SACL01000005">
    <property type="protein sequence ID" value="RVT95559.1"/>
    <property type="molecule type" value="Genomic_DNA"/>
</dbReference>
<dbReference type="Proteomes" id="UP000282957">
    <property type="component" value="Unassembled WGS sequence"/>
</dbReference>
<name>A0A437MD34_9PROT</name>
<dbReference type="SUPFAM" id="SSF53474">
    <property type="entry name" value="alpha/beta-Hydrolases"/>
    <property type="match status" value="1"/>
</dbReference>
<evidence type="ECO:0000313" key="2">
    <source>
        <dbReference type="Proteomes" id="UP000282957"/>
    </source>
</evidence>
<dbReference type="OrthoDB" id="7257808at2"/>
<dbReference type="RefSeq" id="WP_127788418.1">
    <property type="nucleotide sequence ID" value="NZ_SACL01000005.1"/>
</dbReference>
<gene>
    <name evidence="1" type="ORF">EOD42_15225</name>
</gene>
<dbReference type="InterPro" id="IPR029058">
    <property type="entry name" value="AB_hydrolase_fold"/>
</dbReference>
<accession>A0A437MD34</accession>